<evidence type="ECO:0000313" key="11">
    <source>
        <dbReference type="Proteomes" id="UP001589536"/>
    </source>
</evidence>
<feature type="transmembrane region" description="Helical" evidence="8">
    <location>
        <begin position="567"/>
        <end position="588"/>
    </location>
</feature>
<comment type="similarity">
    <text evidence="2">Belongs to the resistance-nodulation-cell division (RND) (TC 2.A.6) family. MmpL subfamily.</text>
</comment>
<evidence type="ECO:0000256" key="5">
    <source>
        <dbReference type="ARBA" id="ARBA00022989"/>
    </source>
</evidence>
<feature type="transmembrane region" description="Helical" evidence="8">
    <location>
        <begin position="541"/>
        <end position="560"/>
    </location>
</feature>
<feature type="domain" description="Membrane transport protein MMPL" evidence="9">
    <location>
        <begin position="421"/>
        <end position="707"/>
    </location>
</feature>
<evidence type="ECO:0000313" key="10">
    <source>
        <dbReference type="EMBL" id="MFB9716395.1"/>
    </source>
</evidence>
<organism evidence="10 11">
    <name type="scientific">Arthrobacter methylotrophus</name>
    <dbReference type="NCBI Taxonomy" id="121291"/>
    <lineage>
        <taxon>Bacteria</taxon>
        <taxon>Bacillati</taxon>
        <taxon>Actinomycetota</taxon>
        <taxon>Actinomycetes</taxon>
        <taxon>Micrococcales</taxon>
        <taxon>Micrococcaceae</taxon>
        <taxon>Arthrobacter</taxon>
    </lineage>
</organism>
<feature type="transmembrane region" description="Helical" evidence="8">
    <location>
        <begin position="211"/>
        <end position="232"/>
    </location>
</feature>
<feature type="region of interest" description="Disordered" evidence="7">
    <location>
        <begin position="462"/>
        <end position="481"/>
    </location>
</feature>
<dbReference type="RefSeq" id="WP_376955197.1">
    <property type="nucleotide sequence ID" value="NZ_BAABED010000001.1"/>
</dbReference>
<evidence type="ECO:0000256" key="3">
    <source>
        <dbReference type="ARBA" id="ARBA00022475"/>
    </source>
</evidence>
<dbReference type="InterPro" id="IPR050545">
    <property type="entry name" value="Mycobact_MmpL"/>
</dbReference>
<evidence type="ECO:0000256" key="2">
    <source>
        <dbReference type="ARBA" id="ARBA00010157"/>
    </source>
</evidence>
<evidence type="ECO:0000256" key="8">
    <source>
        <dbReference type="SAM" id="Phobius"/>
    </source>
</evidence>
<evidence type="ECO:0000256" key="1">
    <source>
        <dbReference type="ARBA" id="ARBA00004651"/>
    </source>
</evidence>
<dbReference type="PANTHER" id="PTHR33406:SF6">
    <property type="entry name" value="MEMBRANE PROTEIN YDGH-RELATED"/>
    <property type="match status" value="1"/>
</dbReference>
<reference evidence="10 11" key="1">
    <citation type="submission" date="2024-09" db="EMBL/GenBank/DDBJ databases">
        <authorList>
            <person name="Sun Q."/>
            <person name="Mori K."/>
        </authorList>
    </citation>
    <scope>NUCLEOTIDE SEQUENCE [LARGE SCALE GENOMIC DNA]</scope>
    <source>
        <strain evidence="10 11">JCM 13519</strain>
    </source>
</reference>
<feature type="transmembrane region" description="Helical" evidence="8">
    <location>
        <begin position="600"/>
        <end position="620"/>
    </location>
</feature>
<dbReference type="Pfam" id="PF03176">
    <property type="entry name" value="MMPL"/>
    <property type="match status" value="2"/>
</dbReference>
<name>A0ABV5UW31_9MICC</name>
<evidence type="ECO:0000256" key="4">
    <source>
        <dbReference type="ARBA" id="ARBA00022692"/>
    </source>
</evidence>
<sequence length="726" mass="74343">MMDKKPGAGNRGRSRWWIGVAVLSLIAWMAVGGMGGPTFGKLSEVSSNDQASFLPASAESTEAREWQSKFTSGGSVPAVVLIESPEKLSPHQLAGLASLGAQLTAVNGVSPSASVAGPIPSADGNAAQFIVPVEQGNGVKGSIQSLRAKVAGYVAEAGLPAGTATYVTGPAGFLADLVNAFGGIDGILLFAALGAVLVILLAVYRSVVLPFVVLLTAVFALCGSILVVFALAKAGVVQLTGQSQGILSILVVGSATDYALLFVARYREALAYLPNKWSAVGRAYKGSFEAILASGTTVALALLCLLFSELNSNRGLGPIGAIGIGFSMLASLTLLPAALGLLGRSAFWPRTPRKNPANSDIPRVWRLLSNTISKRPRAVWVGAAAILVVCASGLLQLQASGVPQSDLILSKSEAVDGQAALGRHYPAGAGSPVVVVADEKAADAVLAAVVGQEGISDAAMVGAQAGASQRPPGQPQSNNAPLVRDGRVLINATLSSEADSAKAEQTIATLRQKLHDVAPGTLVGGTTATAADTNASAQADLWRIIPIVLAVILLVLMALLRAVLAPLLLIGTVVLSYAAALGVSAWVFNHVFGFPGADASVPLFGFVFLVALGVDYNIFLMTRVREESLGAGTRPGILKGLGATGGVITSAGIVLAATFAALGVIPILFLAQISFIVAFGVLLDTTIVRSLLVPALSYDIGRRIWWPGRLGTVPAVKEIQRATAAS</sequence>
<dbReference type="Proteomes" id="UP001589536">
    <property type="component" value="Unassembled WGS sequence"/>
</dbReference>
<accession>A0ABV5UW31</accession>
<dbReference type="InterPro" id="IPR004869">
    <property type="entry name" value="MMPL_dom"/>
</dbReference>
<feature type="transmembrane region" description="Helical" evidence="8">
    <location>
        <begin position="320"/>
        <end position="343"/>
    </location>
</feature>
<feature type="transmembrane region" description="Helical" evidence="8">
    <location>
        <begin position="378"/>
        <end position="397"/>
    </location>
</feature>
<comment type="subcellular location">
    <subcellularLocation>
        <location evidence="1">Cell membrane</location>
        <topology evidence="1">Multi-pass membrane protein</topology>
    </subcellularLocation>
</comment>
<keyword evidence="6 8" id="KW-0472">Membrane</keyword>
<keyword evidence="11" id="KW-1185">Reference proteome</keyword>
<dbReference type="SUPFAM" id="SSF82866">
    <property type="entry name" value="Multidrug efflux transporter AcrB transmembrane domain"/>
    <property type="match status" value="2"/>
</dbReference>
<proteinExistence type="inferred from homology"/>
<comment type="caution">
    <text evidence="10">The sequence shown here is derived from an EMBL/GenBank/DDBJ whole genome shotgun (WGS) entry which is preliminary data.</text>
</comment>
<evidence type="ECO:0000259" key="9">
    <source>
        <dbReference type="Pfam" id="PF03176"/>
    </source>
</evidence>
<feature type="domain" description="Membrane transport protein MMPL" evidence="9">
    <location>
        <begin position="53"/>
        <end position="378"/>
    </location>
</feature>
<evidence type="ECO:0000256" key="6">
    <source>
        <dbReference type="ARBA" id="ARBA00023136"/>
    </source>
</evidence>
<gene>
    <name evidence="10" type="ORF">ACFFPI_20050</name>
</gene>
<keyword evidence="3" id="KW-1003">Cell membrane</keyword>
<keyword evidence="5 8" id="KW-1133">Transmembrane helix</keyword>
<protein>
    <submittedName>
        <fullName evidence="10">MMPL family transporter</fullName>
    </submittedName>
</protein>
<dbReference type="PANTHER" id="PTHR33406">
    <property type="entry name" value="MEMBRANE PROTEIN MJ1562-RELATED"/>
    <property type="match status" value="1"/>
</dbReference>
<dbReference type="Gene3D" id="1.20.1640.10">
    <property type="entry name" value="Multidrug efflux transporter AcrB transmembrane domain"/>
    <property type="match status" value="2"/>
</dbReference>
<evidence type="ECO:0000256" key="7">
    <source>
        <dbReference type="SAM" id="MobiDB-lite"/>
    </source>
</evidence>
<keyword evidence="4 8" id="KW-0812">Transmembrane</keyword>
<feature type="transmembrane region" description="Helical" evidence="8">
    <location>
        <begin position="186"/>
        <end position="204"/>
    </location>
</feature>
<feature type="transmembrane region" description="Helical" evidence="8">
    <location>
        <begin position="244"/>
        <end position="266"/>
    </location>
</feature>
<feature type="transmembrane region" description="Helical" evidence="8">
    <location>
        <begin position="287"/>
        <end position="308"/>
    </location>
</feature>
<feature type="transmembrane region" description="Helical" evidence="8">
    <location>
        <begin position="641"/>
        <end position="669"/>
    </location>
</feature>
<dbReference type="EMBL" id="JBHMBH010000050">
    <property type="protein sequence ID" value="MFB9716395.1"/>
    <property type="molecule type" value="Genomic_DNA"/>
</dbReference>